<comment type="cofactor">
    <cofactor evidence="1">
        <name>Mg(2+)</name>
        <dbReference type="ChEBI" id="CHEBI:18420"/>
    </cofactor>
</comment>
<keyword evidence="8 15" id="KW-0547">Nucleotide-binding</keyword>
<evidence type="ECO:0000313" key="18">
    <source>
        <dbReference type="EMBL" id="CAI2366995.1"/>
    </source>
</evidence>
<sequence length="511" mass="58335">MDSDIRNYIEKEGEIYVEDFMTEEDDSIVEPSQMGEEGIGIETILKKLVITRDKFILQRPGSINEDYVIERKIGKGANGDVYHAINKITNIERAIKKIPKSKISNIEYFLREVNTLKQLDHPNVIKLFEIYESANDVYLVQELCTGGELLDQILNENGLSENKAAIIFKQILQAILYCNSNKISHRDLKPENFMFASNKEGAVLKLIDFGVARSYYKKEVLAFNQVIRMKTRAGTTYFMAPEVILNNYTESCDMWSAGVILYIILSGVPPFGGETDQEVLENILRGEYDFDDEIWDEISEEAKDLIEKLLVAEEERLTPKQALEHSWIAGYSRLDSAVLLSHKHTERLRNFQKSKKLKKAVLTYLASRVSDEDIINEMKIFFKLDRNKDGYITLKELKEGMKSTPNIEEIADILKGVDIDKNGVINYTEFIAATLDQKGLMTSESLIKDAFQLFDKNNDGSIDQNELRSTLAGVEGELIDVEVWEDILKECDLDGDGKVSFDEFVHMMTNC</sequence>
<dbReference type="FunFam" id="1.10.238.10:FF:000001">
    <property type="entry name" value="Calmodulin 1"/>
    <property type="match status" value="1"/>
</dbReference>
<evidence type="ECO:0000256" key="13">
    <source>
        <dbReference type="ARBA" id="ARBA00047899"/>
    </source>
</evidence>
<dbReference type="PROSITE" id="PS00107">
    <property type="entry name" value="PROTEIN_KINASE_ATP"/>
    <property type="match status" value="1"/>
</dbReference>
<dbReference type="SUPFAM" id="SSF56112">
    <property type="entry name" value="Protein kinase-like (PK-like)"/>
    <property type="match status" value="1"/>
</dbReference>
<dbReference type="InterPro" id="IPR002048">
    <property type="entry name" value="EF_hand_dom"/>
</dbReference>
<evidence type="ECO:0000259" key="16">
    <source>
        <dbReference type="PROSITE" id="PS50011"/>
    </source>
</evidence>
<accession>A0AAD1UHL3</accession>
<dbReference type="PROSITE" id="PS50011">
    <property type="entry name" value="PROTEIN_KINASE_DOM"/>
    <property type="match status" value="1"/>
</dbReference>
<keyword evidence="9" id="KW-0418">Kinase</keyword>
<comment type="caution">
    <text evidence="18">The sequence shown here is derived from an EMBL/GenBank/DDBJ whole genome shotgun (WGS) entry which is preliminary data.</text>
</comment>
<dbReference type="InterPro" id="IPR008271">
    <property type="entry name" value="Ser/Thr_kinase_AS"/>
</dbReference>
<dbReference type="CDD" id="cd05117">
    <property type="entry name" value="STKc_CAMK"/>
    <property type="match status" value="1"/>
</dbReference>
<feature type="domain" description="Protein kinase" evidence="16">
    <location>
        <begin position="67"/>
        <end position="328"/>
    </location>
</feature>
<evidence type="ECO:0000256" key="2">
    <source>
        <dbReference type="ARBA" id="ARBA00011245"/>
    </source>
</evidence>
<comment type="subunit">
    <text evidence="2">Monomer.</text>
</comment>
<evidence type="ECO:0000256" key="1">
    <source>
        <dbReference type="ARBA" id="ARBA00001946"/>
    </source>
</evidence>
<keyword evidence="4" id="KW-0723">Serine/threonine-protein kinase</keyword>
<evidence type="ECO:0000256" key="8">
    <source>
        <dbReference type="ARBA" id="ARBA00022741"/>
    </source>
</evidence>
<dbReference type="InterPro" id="IPR011992">
    <property type="entry name" value="EF-hand-dom_pair"/>
</dbReference>
<dbReference type="Pfam" id="PF13499">
    <property type="entry name" value="EF-hand_7"/>
    <property type="match status" value="2"/>
</dbReference>
<keyword evidence="10" id="KW-0106">Calcium</keyword>
<evidence type="ECO:0000256" key="10">
    <source>
        <dbReference type="ARBA" id="ARBA00022837"/>
    </source>
</evidence>
<keyword evidence="7" id="KW-0677">Repeat</keyword>
<dbReference type="InterPro" id="IPR018247">
    <property type="entry name" value="EF_Hand_1_Ca_BS"/>
</dbReference>
<keyword evidence="5" id="KW-0808">Transferase</keyword>
<dbReference type="FunFam" id="3.30.200.20:FF:000315">
    <property type="entry name" value="Calcium-dependent protein kinase 3"/>
    <property type="match status" value="1"/>
</dbReference>
<keyword evidence="19" id="KW-1185">Reference proteome</keyword>
<comment type="catalytic activity">
    <reaction evidence="14">
        <text>L-seryl-[protein] + ATP = O-phospho-L-seryl-[protein] + ADP + H(+)</text>
        <dbReference type="Rhea" id="RHEA:17989"/>
        <dbReference type="Rhea" id="RHEA-COMP:9863"/>
        <dbReference type="Rhea" id="RHEA-COMP:11604"/>
        <dbReference type="ChEBI" id="CHEBI:15378"/>
        <dbReference type="ChEBI" id="CHEBI:29999"/>
        <dbReference type="ChEBI" id="CHEBI:30616"/>
        <dbReference type="ChEBI" id="CHEBI:83421"/>
        <dbReference type="ChEBI" id="CHEBI:456216"/>
        <dbReference type="EC" id="2.7.11.1"/>
    </reaction>
</comment>
<dbReference type="FunFam" id="1.10.510.10:FF:000571">
    <property type="entry name" value="Maternal embryonic leucine zipper kinase"/>
    <property type="match status" value="1"/>
</dbReference>
<evidence type="ECO:0000256" key="14">
    <source>
        <dbReference type="ARBA" id="ARBA00048679"/>
    </source>
</evidence>
<dbReference type="InterPro" id="IPR017441">
    <property type="entry name" value="Protein_kinase_ATP_BS"/>
</dbReference>
<dbReference type="CDD" id="cd00051">
    <property type="entry name" value="EFh"/>
    <property type="match status" value="1"/>
</dbReference>
<reference evidence="18" key="1">
    <citation type="submission" date="2023-07" db="EMBL/GenBank/DDBJ databases">
        <authorList>
            <consortium name="AG Swart"/>
            <person name="Singh M."/>
            <person name="Singh A."/>
            <person name="Seah K."/>
            <person name="Emmerich C."/>
        </authorList>
    </citation>
    <scope>NUCLEOTIDE SEQUENCE</scope>
    <source>
        <strain evidence="18">DP1</strain>
    </source>
</reference>
<organism evidence="18 19">
    <name type="scientific">Euplotes crassus</name>
    <dbReference type="NCBI Taxonomy" id="5936"/>
    <lineage>
        <taxon>Eukaryota</taxon>
        <taxon>Sar</taxon>
        <taxon>Alveolata</taxon>
        <taxon>Ciliophora</taxon>
        <taxon>Intramacronucleata</taxon>
        <taxon>Spirotrichea</taxon>
        <taxon>Hypotrichia</taxon>
        <taxon>Euplotida</taxon>
        <taxon>Euplotidae</taxon>
        <taxon>Moneuplotes</taxon>
    </lineage>
</organism>
<dbReference type="EMBL" id="CAMPGE010008084">
    <property type="protein sequence ID" value="CAI2366995.1"/>
    <property type="molecule type" value="Genomic_DNA"/>
</dbReference>
<evidence type="ECO:0000256" key="9">
    <source>
        <dbReference type="ARBA" id="ARBA00022777"/>
    </source>
</evidence>
<dbReference type="SMART" id="SM00054">
    <property type="entry name" value="EFh"/>
    <property type="match status" value="4"/>
</dbReference>
<feature type="domain" description="EF-hand" evidence="17">
    <location>
        <begin position="372"/>
        <end position="407"/>
    </location>
</feature>
<evidence type="ECO:0000256" key="5">
    <source>
        <dbReference type="ARBA" id="ARBA00022679"/>
    </source>
</evidence>
<evidence type="ECO:0000313" key="19">
    <source>
        <dbReference type="Proteomes" id="UP001295684"/>
    </source>
</evidence>
<evidence type="ECO:0000259" key="17">
    <source>
        <dbReference type="PROSITE" id="PS50222"/>
    </source>
</evidence>
<dbReference type="SUPFAM" id="SSF47473">
    <property type="entry name" value="EF-hand"/>
    <property type="match status" value="1"/>
</dbReference>
<evidence type="ECO:0000256" key="11">
    <source>
        <dbReference type="ARBA" id="ARBA00022840"/>
    </source>
</evidence>
<keyword evidence="6" id="KW-0479">Metal-binding</keyword>
<gene>
    <name evidence="18" type="ORF">ECRASSUSDP1_LOCUS8271</name>
</gene>
<dbReference type="GO" id="GO:0005509">
    <property type="term" value="F:calcium ion binding"/>
    <property type="evidence" value="ECO:0007669"/>
    <property type="project" value="InterPro"/>
</dbReference>
<feature type="domain" description="EF-hand" evidence="17">
    <location>
        <begin position="442"/>
        <end position="477"/>
    </location>
</feature>
<evidence type="ECO:0000256" key="7">
    <source>
        <dbReference type="ARBA" id="ARBA00022737"/>
    </source>
</evidence>
<protein>
    <recommendedName>
        <fullName evidence="3">non-specific serine/threonine protein kinase</fullName>
        <ecNumber evidence="3">2.7.11.1</ecNumber>
    </recommendedName>
</protein>
<dbReference type="Gene3D" id="1.10.510.10">
    <property type="entry name" value="Transferase(Phosphotransferase) domain 1"/>
    <property type="match status" value="1"/>
</dbReference>
<dbReference type="PANTHER" id="PTHR24349">
    <property type="entry name" value="SERINE/THREONINE-PROTEIN KINASE"/>
    <property type="match status" value="1"/>
</dbReference>
<dbReference type="InterPro" id="IPR050205">
    <property type="entry name" value="CDPK_Ser/Thr_kinases"/>
</dbReference>
<dbReference type="EC" id="2.7.11.1" evidence="3"/>
<keyword evidence="11 15" id="KW-0067">ATP-binding</keyword>
<feature type="binding site" evidence="15">
    <location>
        <position position="97"/>
    </location>
    <ligand>
        <name>ATP</name>
        <dbReference type="ChEBI" id="CHEBI:30616"/>
    </ligand>
</feature>
<dbReference type="Gene3D" id="3.30.200.20">
    <property type="entry name" value="Phosphorylase Kinase, domain 1"/>
    <property type="match status" value="1"/>
</dbReference>
<dbReference type="AlphaFoldDB" id="A0AAD1UHL3"/>
<evidence type="ECO:0000256" key="3">
    <source>
        <dbReference type="ARBA" id="ARBA00012513"/>
    </source>
</evidence>
<dbReference type="InterPro" id="IPR000719">
    <property type="entry name" value="Prot_kinase_dom"/>
</dbReference>
<dbReference type="GO" id="GO:0004674">
    <property type="term" value="F:protein serine/threonine kinase activity"/>
    <property type="evidence" value="ECO:0007669"/>
    <property type="project" value="UniProtKB-KW"/>
</dbReference>
<comment type="catalytic activity">
    <reaction evidence="13">
        <text>L-threonyl-[protein] + ATP = O-phospho-L-threonyl-[protein] + ADP + H(+)</text>
        <dbReference type="Rhea" id="RHEA:46608"/>
        <dbReference type="Rhea" id="RHEA-COMP:11060"/>
        <dbReference type="Rhea" id="RHEA-COMP:11605"/>
        <dbReference type="ChEBI" id="CHEBI:15378"/>
        <dbReference type="ChEBI" id="CHEBI:30013"/>
        <dbReference type="ChEBI" id="CHEBI:30616"/>
        <dbReference type="ChEBI" id="CHEBI:61977"/>
        <dbReference type="ChEBI" id="CHEBI:456216"/>
        <dbReference type="EC" id="2.7.11.1"/>
    </reaction>
</comment>
<dbReference type="GO" id="GO:0005524">
    <property type="term" value="F:ATP binding"/>
    <property type="evidence" value="ECO:0007669"/>
    <property type="project" value="UniProtKB-UniRule"/>
</dbReference>
<feature type="domain" description="EF-hand" evidence="17">
    <location>
        <begin position="479"/>
        <end position="511"/>
    </location>
</feature>
<dbReference type="Pfam" id="PF00069">
    <property type="entry name" value="Pkinase"/>
    <property type="match status" value="1"/>
</dbReference>
<dbReference type="SMART" id="SM00220">
    <property type="entry name" value="S_TKc"/>
    <property type="match status" value="1"/>
</dbReference>
<dbReference type="PROSITE" id="PS50222">
    <property type="entry name" value="EF_HAND_2"/>
    <property type="match status" value="4"/>
</dbReference>
<evidence type="ECO:0000256" key="6">
    <source>
        <dbReference type="ARBA" id="ARBA00022723"/>
    </source>
</evidence>
<dbReference type="PROSITE" id="PS00108">
    <property type="entry name" value="PROTEIN_KINASE_ST"/>
    <property type="match status" value="1"/>
</dbReference>
<dbReference type="Proteomes" id="UP001295684">
    <property type="component" value="Unassembled WGS sequence"/>
</dbReference>
<feature type="domain" description="EF-hand" evidence="17">
    <location>
        <begin position="408"/>
        <end position="440"/>
    </location>
</feature>
<proteinExistence type="inferred from homology"/>
<dbReference type="InterPro" id="IPR011009">
    <property type="entry name" value="Kinase-like_dom_sf"/>
</dbReference>
<dbReference type="PROSITE" id="PS00018">
    <property type="entry name" value="EF_HAND_1"/>
    <property type="match status" value="4"/>
</dbReference>
<evidence type="ECO:0000256" key="12">
    <source>
        <dbReference type="ARBA" id="ARBA00024334"/>
    </source>
</evidence>
<evidence type="ECO:0000256" key="4">
    <source>
        <dbReference type="ARBA" id="ARBA00022527"/>
    </source>
</evidence>
<comment type="similarity">
    <text evidence="12">Belongs to the protein kinase superfamily. Ser/Thr protein kinase family. CDPK subfamily.</text>
</comment>
<name>A0AAD1UHL3_EUPCR</name>
<dbReference type="Gene3D" id="1.10.238.10">
    <property type="entry name" value="EF-hand"/>
    <property type="match status" value="2"/>
</dbReference>
<evidence type="ECO:0000256" key="15">
    <source>
        <dbReference type="PROSITE-ProRule" id="PRU10141"/>
    </source>
</evidence>